<dbReference type="InterPro" id="IPR005829">
    <property type="entry name" value="Sugar_transporter_CS"/>
</dbReference>
<feature type="transmembrane region" description="Helical" evidence="9">
    <location>
        <begin position="149"/>
        <end position="170"/>
    </location>
</feature>
<keyword evidence="5 9" id="KW-0812">Transmembrane</keyword>
<keyword evidence="6" id="KW-0769">Symport</keyword>
<sequence length="362" mass="39608">MLSLLYSADVTVELEDIVDAVNVSRTIVNPWATILRRRYRPQLVISILIPTFQQWVGINAIIFYAPQLFQTTGSGANAALLNTVIIGAVNVACTVVAILVVDRFGRKFLLIEGGIQLVVCEFIVGALIASSLGTSGVGTIETPKANAMIAFICIYIAGFAWSWGPLGWLVPSEIQPLETRAAGTGVNTFCNLLMTFVVGQTFLSMLCAMKFGVFFFFGGIGLIAILFAIFFIPETKNVPIEEIEELVVFFFFGGIGLIAILFAIFFIPETKNVPIEEIEELVVHRHWFWRRVVAGTKAPVNALRSGSSIVQIQRDAAGRSRLSMVNPEQAKQLGALDMTGDTAAPRSYSAMGQRPDVEQLRH</sequence>
<dbReference type="SUPFAM" id="SSF103473">
    <property type="entry name" value="MFS general substrate transporter"/>
    <property type="match status" value="1"/>
</dbReference>
<dbReference type="Gene3D" id="1.20.1250.20">
    <property type="entry name" value="MFS general substrate transporter like domains"/>
    <property type="match status" value="2"/>
</dbReference>
<keyword evidence="12" id="KW-1185">Reference proteome</keyword>
<evidence type="ECO:0000256" key="9">
    <source>
        <dbReference type="SAM" id="Phobius"/>
    </source>
</evidence>
<keyword evidence="7 9" id="KW-1133">Transmembrane helix</keyword>
<dbReference type="InterPro" id="IPR045262">
    <property type="entry name" value="STP/PLT_plant"/>
</dbReference>
<feature type="transmembrane region" description="Helical" evidence="9">
    <location>
        <begin position="182"/>
        <end position="205"/>
    </location>
</feature>
<dbReference type="InterPro" id="IPR003663">
    <property type="entry name" value="Sugar/inositol_transpt"/>
</dbReference>
<dbReference type="InterPro" id="IPR020846">
    <property type="entry name" value="MFS_dom"/>
</dbReference>
<proteinExistence type="inferred from homology"/>
<evidence type="ECO:0000256" key="8">
    <source>
        <dbReference type="ARBA" id="ARBA00023136"/>
    </source>
</evidence>
<dbReference type="STRING" id="3088.A0A383VCK3"/>
<dbReference type="AlphaFoldDB" id="A0A383VCK3"/>
<feature type="transmembrane region" description="Helical" evidence="9">
    <location>
        <begin position="108"/>
        <end position="129"/>
    </location>
</feature>
<dbReference type="GO" id="GO:0016020">
    <property type="term" value="C:membrane"/>
    <property type="evidence" value="ECO:0007669"/>
    <property type="project" value="UniProtKB-SubCell"/>
</dbReference>
<dbReference type="InterPro" id="IPR036259">
    <property type="entry name" value="MFS_trans_sf"/>
</dbReference>
<feature type="transmembrane region" description="Helical" evidence="9">
    <location>
        <begin position="78"/>
        <end position="101"/>
    </location>
</feature>
<comment type="subcellular location">
    <subcellularLocation>
        <location evidence="1">Membrane</location>
        <topology evidence="1">Multi-pass membrane protein</topology>
    </subcellularLocation>
</comment>
<dbReference type="GO" id="GO:0015293">
    <property type="term" value="F:symporter activity"/>
    <property type="evidence" value="ECO:0007669"/>
    <property type="project" value="UniProtKB-KW"/>
</dbReference>
<evidence type="ECO:0000313" key="11">
    <source>
        <dbReference type="EMBL" id="SZX63295.1"/>
    </source>
</evidence>
<reference evidence="11 12" key="1">
    <citation type="submission" date="2016-10" db="EMBL/GenBank/DDBJ databases">
        <authorList>
            <person name="Cai Z."/>
        </authorList>
    </citation>
    <scope>NUCLEOTIDE SEQUENCE [LARGE SCALE GENOMIC DNA]</scope>
</reference>
<accession>A0A383VCK3</accession>
<organism evidence="11 12">
    <name type="scientific">Tetradesmus obliquus</name>
    <name type="common">Green alga</name>
    <name type="synonym">Acutodesmus obliquus</name>
    <dbReference type="NCBI Taxonomy" id="3088"/>
    <lineage>
        <taxon>Eukaryota</taxon>
        <taxon>Viridiplantae</taxon>
        <taxon>Chlorophyta</taxon>
        <taxon>core chlorophytes</taxon>
        <taxon>Chlorophyceae</taxon>
        <taxon>CS clade</taxon>
        <taxon>Sphaeropleales</taxon>
        <taxon>Scenedesmaceae</taxon>
        <taxon>Tetradesmus</taxon>
    </lineage>
</organism>
<feature type="domain" description="Major facilitator superfamily (MFS) profile" evidence="10">
    <location>
        <begin position="1"/>
        <end position="236"/>
    </location>
</feature>
<dbReference type="PROSITE" id="PS00216">
    <property type="entry name" value="SUGAR_TRANSPORT_1"/>
    <property type="match status" value="1"/>
</dbReference>
<feature type="transmembrane region" description="Helical" evidence="9">
    <location>
        <begin position="211"/>
        <end position="233"/>
    </location>
</feature>
<dbReference type="PANTHER" id="PTHR23500">
    <property type="entry name" value="SOLUTE CARRIER FAMILY 2, FACILITATED GLUCOSE TRANSPORTER"/>
    <property type="match status" value="1"/>
</dbReference>
<evidence type="ECO:0000256" key="1">
    <source>
        <dbReference type="ARBA" id="ARBA00004141"/>
    </source>
</evidence>
<dbReference type="InterPro" id="IPR005828">
    <property type="entry name" value="MFS_sugar_transport-like"/>
</dbReference>
<evidence type="ECO:0000313" key="12">
    <source>
        <dbReference type="Proteomes" id="UP000256970"/>
    </source>
</evidence>
<evidence type="ECO:0000256" key="5">
    <source>
        <dbReference type="ARBA" id="ARBA00022692"/>
    </source>
</evidence>
<keyword evidence="8 9" id="KW-0472">Membrane</keyword>
<evidence type="ECO:0000256" key="6">
    <source>
        <dbReference type="ARBA" id="ARBA00022847"/>
    </source>
</evidence>
<dbReference type="PANTHER" id="PTHR23500:SF357">
    <property type="entry name" value="IP12678P"/>
    <property type="match status" value="1"/>
</dbReference>
<evidence type="ECO:0000256" key="2">
    <source>
        <dbReference type="ARBA" id="ARBA00010992"/>
    </source>
</evidence>
<evidence type="ECO:0000256" key="4">
    <source>
        <dbReference type="ARBA" id="ARBA00022597"/>
    </source>
</evidence>
<dbReference type="PROSITE" id="PS50850">
    <property type="entry name" value="MFS"/>
    <property type="match status" value="1"/>
</dbReference>
<keyword evidence="3" id="KW-0813">Transport</keyword>
<evidence type="ECO:0000259" key="10">
    <source>
        <dbReference type="PROSITE" id="PS50850"/>
    </source>
</evidence>
<name>A0A383VCK3_TETOB</name>
<protein>
    <recommendedName>
        <fullName evidence="10">Major facilitator superfamily (MFS) profile domain-containing protein</fullName>
    </recommendedName>
</protein>
<gene>
    <name evidence="11" type="ORF">BQ4739_LOCUS3856</name>
</gene>
<dbReference type="Proteomes" id="UP000256970">
    <property type="component" value="Unassembled WGS sequence"/>
</dbReference>
<dbReference type="PRINTS" id="PR00171">
    <property type="entry name" value="SUGRTRNSPORT"/>
</dbReference>
<evidence type="ECO:0000256" key="3">
    <source>
        <dbReference type="ARBA" id="ARBA00022448"/>
    </source>
</evidence>
<dbReference type="Pfam" id="PF00083">
    <property type="entry name" value="Sugar_tr"/>
    <property type="match status" value="1"/>
</dbReference>
<feature type="transmembrane region" description="Helical" evidence="9">
    <location>
        <begin position="43"/>
        <end position="66"/>
    </location>
</feature>
<dbReference type="GO" id="GO:0015144">
    <property type="term" value="F:carbohydrate transmembrane transporter activity"/>
    <property type="evidence" value="ECO:0007669"/>
    <property type="project" value="InterPro"/>
</dbReference>
<evidence type="ECO:0000256" key="7">
    <source>
        <dbReference type="ARBA" id="ARBA00022989"/>
    </source>
</evidence>
<comment type="similarity">
    <text evidence="2">Belongs to the major facilitator superfamily. Sugar transporter (TC 2.A.1.1) family.</text>
</comment>
<feature type="transmembrane region" description="Helical" evidence="9">
    <location>
        <begin position="245"/>
        <end position="267"/>
    </location>
</feature>
<dbReference type="EMBL" id="FNXT01000303">
    <property type="protein sequence ID" value="SZX63295.1"/>
    <property type="molecule type" value="Genomic_DNA"/>
</dbReference>
<keyword evidence="4" id="KW-0762">Sugar transport</keyword>